<comment type="subcellular location">
    <subcellularLocation>
        <location evidence="1">Nucleus</location>
    </subcellularLocation>
</comment>
<dbReference type="OrthoDB" id="5577072at2759"/>
<feature type="compositionally biased region" description="Basic and acidic residues" evidence="4">
    <location>
        <begin position="283"/>
        <end position="294"/>
    </location>
</feature>
<dbReference type="HOGENOM" id="CLU_045413_1_0_1"/>
<dbReference type="InterPro" id="IPR045166">
    <property type="entry name" value="Spp2-like"/>
</dbReference>
<dbReference type="PANTHER" id="PTHR15818:SF2">
    <property type="entry name" value="G-PATCH DOMAIN AND KOW MOTIFS-CONTAINING PROTEIN"/>
    <property type="match status" value="1"/>
</dbReference>
<sequence length="396" mass="43895">MVRKNPTQATTTTEVSRKNSSQNSTTSVFSVSTCDRFHFCPLALHNLSDKKRKAPEAALVIPSLPNPDWREAARKRRAATGTHTARSRPSFVPDSARAVTGADGSVGGLGTRDSINSGPQLVGLQVSKRVKAEFEEGDMVRMETTTLVETTEEPKMEVEETEDQRAMRALLAGDDSSSVDIDAIPVPPLTETDALRQDVESLPECATADDYARVPVSAFGLAMLRGMGWSEGTAASKSDKGKRHGLVEPYLPQARPALLGIGAKEQEVLDDGSGKHKKRSKDKRYIPIVRRDGGEESGGSRSGTVSRRTSRSPPGRDGDEHARSRSRNGDRNREGGRDHKERDYDGRARDRDRRKEYGDRDKGGRDDREHDSRRRRDYREDGASDREGRSRRDRER</sequence>
<feature type="compositionally biased region" description="Low complexity" evidence="4">
    <location>
        <begin position="302"/>
        <end position="313"/>
    </location>
</feature>
<dbReference type="InParanoid" id="A0A0C2ZWG3"/>
<evidence type="ECO:0000256" key="3">
    <source>
        <dbReference type="ARBA" id="ARBA00023242"/>
    </source>
</evidence>
<evidence type="ECO:0000313" key="7">
    <source>
        <dbReference type="Proteomes" id="UP000053989"/>
    </source>
</evidence>
<dbReference type="InterPro" id="IPR000467">
    <property type="entry name" value="G_patch_dom"/>
</dbReference>
<reference evidence="7" key="2">
    <citation type="submission" date="2015-01" db="EMBL/GenBank/DDBJ databases">
        <title>Evolutionary Origins and Diversification of the Mycorrhizal Mutualists.</title>
        <authorList>
            <consortium name="DOE Joint Genome Institute"/>
            <consortium name="Mycorrhizal Genomics Consortium"/>
            <person name="Kohler A."/>
            <person name="Kuo A."/>
            <person name="Nagy L.G."/>
            <person name="Floudas D."/>
            <person name="Copeland A."/>
            <person name="Barry K.W."/>
            <person name="Cichocki N."/>
            <person name="Veneault-Fourrey C."/>
            <person name="LaButti K."/>
            <person name="Lindquist E.A."/>
            <person name="Lipzen A."/>
            <person name="Lundell T."/>
            <person name="Morin E."/>
            <person name="Murat C."/>
            <person name="Riley R."/>
            <person name="Ohm R."/>
            <person name="Sun H."/>
            <person name="Tunlid A."/>
            <person name="Henrissat B."/>
            <person name="Grigoriev I.V."/>
            <person name="Hibbett D.S."/>
            <person name="Martin F."/>
        </authorList>
    </citation>
    <scope>NUCLEOTIDE SEQUENCE [LARGE SCALE GENOMIC DNA]</scope>
    <source>
        <strain evidence="7">Foug A</strain>
    </source>
</reference>
<comment type="similarity">
    <text evidence="2">Belongs to the SPP2 family.</text>
</comment>
<feature type="compositionally biased region" description="Basic and acidic residues" evidence="4">
    <location>
        <begin position="314"/>
        <end position="396"/>
    </location>
</feature>
<keyword evidence="3" id="KW-0539">Nucleus</keyword>
<dbReference type="EMBL" id="KN822020">
    <property type="protein sequence ID" value="KIM65808.1"/>
    <property type="molecule type" value="Genomic_DNA"/>
</dbReference>
<evidence type="ECO:0000313" key="6">
    <source>
        <dbReference type="EMBL" id="KIM65808.1"/>
    </source>
</evidence>
<dbReference type="GO" id="GO:0003676">
    <property type="term" value="F:nucleic acid binding"/>
    <property type="evidence" value="ECO:0007669"/>
    <property type="project" value="InterPro"/>
</dbReference>
<feature type="domain" description="G-patch" evidence="5">
    <location>
        <begin position="216"/>
        <end position="266"/>
    </location>
</feature>
<proteinExistence type="inferred from homology"/>
<dbReference type="Pfam" id="PF12656">
    <property type="entry name" value="G-patch_2"/>
    <property type="match status" value="1"/>
</dbReference>
<evidence type="ECO:0000256" key="4">
    <source>
        <dbReference type="SAM" id="MobiDB-lite"/>
    </source>
</evidence>
<dbReference type="PROSITE" id="PS50174">
    <property type="entry name" value="G_PATCH"/>
    <property type="match status" value="1"/>
</dbReference>
<dbReference type="AlphaFoldDB" id="A0A0C2ZWG3"/>
<evidence type="ECO:0000256" key="2">
    <source>
        <dbReference type="ARBA" id="ARBA00008576"/>
    </source>
</evidence>
<evidence type="ECO:0000259" key="5">
    <source>
        <dbReference type="PROSITE" id="PS50174"/>
    </source>
</evidence>
<dbReference type="GO" id="GO:0005681">
    <property type="term" value="C:spliceosomal complex"/>
    <property type="evidence" value="ECO:0007669"/>
    <property type="project" value="TreeGrafter"/>
</dbReference>
<accession>A0A0C2ZWG3</accession>
<name>A0A0C2ZWG3_9AGAM</name>
<dbReference type="STRING" id="1036808.A0A0C2ZWG3"/>
<dbReference type="Proteomes" id="UP000053989">
    <property type="component" value="Unassembled WGS sequence"/>
</dbReference>
<evidence type="ECO:0000256" key="1">
    <source>
        <dbReference type="ARBA" id="ARBA00004123"/>
    </source>
</evidence>
<dbReference type="InterPro" id="IPR026822">
    <property type="entry name" value="Spp2/MOS2_G-patch"/>
</dbReference>
<feature type="region of interest" description="Disordered" evidence="4">
    <location>
        <begin position="1"/>
        <end position="25"/>
    </location>
</feature>
<feature type="region of interest" description="Disordered" evidence="4">
    <location>
        <begin position="266"/>
        <end position="396"/>
    </location>
</feature>
<protein>
    <recommendedName>
        <fullName evidence="5">G-patch domain-containing protein</fullName>
    </recommendedName>
</protein>
<keyword evidence="7" id="KW-1185">Reference proteome</keyword>
<reference evidence="6 7" key="1">
    <citation type="submission" date="2014-04" db="EMBL/GenBank/DDBJ databases">
        <authorList>
            <consortium name="DOE Joint Genome Institute"/>
            <person name="Kuo A."/>
            <person name="Kohler A."/>
            <person name="Nagy L.G."/>
            <person name="Floudas D."/>
            <person name="Copeland A."/>
            <person name="Barry K.W."/>
            <person name="Cichocki N."/>
            <person name="Veneault-Fourrey C."/>
            <person name="LaButti K."/>
            <person name="Lindquist E.A."/>
            <person name="Lipzen A."/>
            <person name="Lundell T."/>
            <person name="Morin E."/>
            <person name="Murat C."/>
            <person name="Sun H."/>
            <person name="Tunlid A."/>
            <person name="Henrissat B."/>
            <person name="Grigoriev I.V."/>
            <person name="Hibbett D.S."/>
            <person name="Martin F."/>
            <person name="Nordberg H.P."/>
            <person name="Cantor M.N."/>
            <person name="Hua S.X."/>
        </authorList>
    </citation>
    <scope>NUCLEOTIDE SEQUENCE [LARGE SCALE GENOMIC DNA]</scope>
    <source>
        <strain evidence="6 7">Foug A</strain>
    </source>
</reference>
<organism evidence="6 7">
    <name type="scientific">Scleroderma citrinum Foug A</name>
    <dbReference type="NCBI Taxonomy" id="1036808"/>
    <lineage>
        <taxon>Eukaryota</taxon>
        <taxon>Fungi</taxon>
        <taxon>Dikarya</taxon>
        <taxon>Basidiomycota</taxon>
        <taxon>Agaricomycotina</taxon>
        <taxon>Agaricomycetes</taxon>
        <taxon>Agaricomycetidae</taxon>
        <taxon>Boletales</taxon>
        <taxon>Sclerodermatineae</taxon>
        <taxon>Sclerodermataceae</taxon>
        <taxon>Scleroderma</taxon>
    </lineage>
</organism>
<dbReference type="FunCoup" id="A0A0C2ZWG3">
    <property type="interactions" value="56"/>
</dbReference>
<dbReference type="GO" id="GO:0000398">
    <property type="term" value="P:mRNA splicing, via spliceosome"/>
    <property type="evidence" value="ECO:0007669"/>
    <property type="project" value="InterPro"/>
</dbReference>
<gene>
    <name evidence="6" type="ORF">SCLCIDRAFT_1211802</name>
</gene>
<dbReference type="PANTHER" id="PTHR15818">
    <property type="entry name" value="G PATCH AND KOW-CONTAINING"/>
    <property type="match status" value="1"/>
</dbReference>
<feature type="region of interest" description="Disordered" evidence="4">
    <location>
        <begin position="76"/>
        <end position="99"/>
    </location>
</feature>